<dbReference type="InterPro" id="IPR029044">
    <property type="entry name" value="Nucleotide-diphossugar_trans"/>
</dbReference>
<proteinExistence type="predicted"/>
<dbReference type="AlphaFoldDB" id="A0A421B8C7"/>
<name>A0A421B8C7_9PSEU</name>
<dbReference type="GO" id="GO:0016740">
    <property type="term" value="F:transferase activity"/>
    <property type="evidence" value="ECO:0007669"/>
    <property type="project" value="UniProtKB-KW"/>
</dbReference>
<dbReference type="EMBL" id="RCDD01000001">
    <property type="protein sequence ID" value="RLK60558.1"/>
    <property type="molecule type" value="Genomic_DNA"/>
</dbReference>
<accession>A0A421B8C7</accession>
<dbReference type="CDD" id="cd04186">
    <property type="entry name" value="GT_2_like_c"/>
    <property type="match status" value="1"/>
</dbReference>
<feature type="region of interest" description="Disordered" evidence="1">
    <location>
        <begin position="1"/>
        <end position="20"/>
    </location>
</feature>
<protein>
    <submittedName>
        <fullName evidence="3">GT2 family glycosyltransferase</fullName>
    </submittedName>
</protein>
<comment type="caution">
    <text evidence="3">The sequence shown here is derived from an EMBL/GenBank/DDBJ whole genome shotgun (WGS) entry which is preliminary data.</text>
</comment>
<evidence type="ECO:0000313" key="4">
    <source>
        <dbReference type="Proteomes" id="UP000282454"/>
    </source>
</evidence>
<evidence type="ECO:0000313" key="3">
    <source>
        <dbReference type="EMBL" id="RLK60558.1"/>
    </source>
</evidence>
<dbReference type="Gene3D" id="3.90.550.10">
    <property type="entry name" value="Spore Coat Polysaccharide Biosynthesis Protein SpsA, Chain A"/>
    <property type="match status" value="1"/>
</dbReference>
<dbReference type="RefSeq" id="WP_121389408.1">
    <property type="nucleotide sequence ID" value="NZ_RCDD01000001.1"/>
</dbReference>
<dbReference type="Gene3D" id="3.40.50.2000">
    <property type="entry name" value="Glycogen Phosphorylase B"/>
    <property type="match status" value="1"/>
</dbReference>
<dbReference type="InterPro" id="IPR001173">
    <property type="entry name" value="Glyco_trans_2-like"/>
</dbReference>
<dbReference type="SUPFAM" id="SSF53756">
    <property type="entry name" value="UDP-Glycosyltransferase/glycogen phosphorylase"/>
    <property type="match status" value="1"/>
</dbReference>
<reference evidence="3 4" key="1">
    <citation type="submission" date="2018-10" db="EMBL/GenBank/DDBJ databases">
        <title>Genomic Encyclopedia of Archaeal and Bacterial Type Strains, Phase II (KMG-II): from individual species to whole genera.</title>
        <authorList>
            <person name="Goeker M."/>
        </authorList>
    </citation>
    <scope>NUCLEOTIDE SEQUENCE [LARGE SCALE GENOMIC DNA]</scope>
    <source>
        <strain evidence="3 4">DSM 45657</strain>
    </source>
</reference>
<organism evidence="3 4">
    <name type="scientific">Actinokineospora cianjurensis</name>
    <dbReference type="NCBI Taxonomy" id="585224"/>
    <lineage>
        <taxon>Bacteria</taxon>
        <taxon>Bacillati</taxon>
        <taxon>Actinomycetota</taxon>
        <taxon>Actinomycetes</taxon>
        <taxon>Pseudonocardiales</taxon>
        <taxon>Pseudonocardiaceae</taxon>
        <taxon>Actinokineospora</taxon>
    </lineage>
</organism>
<evidence type="ECO:0000256" key="1">
    <source>
        <dbReference type="SAM" id="MobiDB-lite"/>
    </source>
</evidence>
<keyword evidence="4" id="KW-1185">Reference proteome</keyword>
<sequence length="712" mass="77779">MTSARGGAGLDPPSRPVAVSTQPSRPIAIVIVTYNSAEVIADCLRALPAALEGAGESRIIVVDNASQDGTADVVALTDNEVKVVHRTGNDGFAAGVNTGFAHADGCDVLVLNADIRLAPGAVKALRAAVKPGVGVVAPKLTEPDGSIQHSLRRTPTVLRTLGEAVLGGRRAGRFGPLGETVTKPAAYERAGFVDWATGAAWLVTRECIEAIGPVEERYLLYSEETEFMLRAGAKGFKTYYEPAARAVHLGGESGTSPRLWSLLVTNKVRLHRERHGKVAAAGMWAASLLNSLPRALRGSATHKAAVKALLTQRAWPAPLSAPAKPVKDAPPYVCFSAQDWWYHNQAHSDFQLMRRVAEHRKVLLVNSIGLRMPTPGKSTQFVRRILRKAGSVAKLVRRPLPDVPGYYVMTPLPLPFYGSERVRALGAKLVRAQVRAVCAVLRMPNPIVVATIPTAWDVVQGFEHRRLVFNRSDRHSAFPEADQTTIAALEDKLLAGSDHVLYVSRQLQGEESGLTQDRAHFLDHGVDLQHFRRRAELPADIASIPGPRIGFFGSLDDYLVDFDLLERLAQEFPDASLVLIGDATLSMERFAKYSNVHWLDFRPYAQIPAYGTGFDVAIMPWLDNDWIKHANPIKMKEYLALGLAVVSTDFPEVHQYPELIRIAQGHDAFVEAVRQTLTDGGLSTVEGRREAVLPASWDSRARQLMDLAEGQR</sequence>
<dbReference type="Pfam" id="PF00535">
    <property type="entry name" value="Glycos_transf_2"/>
    <property type="match status" value="1"/>
</dbReference>
<dbReference type="PANTHER" id="PTHR43179">
    <property type="entry name" value="RHAMNOSYLTRANSFERASE WBBL"/>
    <property type="match status" value="1"/>
</dbReference>
<gene>
    <name evidence="3" type="ORF">CLV68_1067</name>
</gene>
<dbReference type="OrthoDB" id="9771846at2"/>
<dbReference type="PANTHER" id="PTHR43179:SF7">
    <property type="entry name" value="RHAMNOSYLTRANSFERASE WBBL"/>
    <property type="match status" value="1"/>
</dbReference>
<feature type="domain" description="Glycosyltransferase 2-like" evidence="2">
    <location>
        <begin position="29"/>
        <end position="150"/>
    </location>
</feature>
<keyword evidence="3" id="KW-0808">Transferase</keyword>
<dbReference type="Proteomes" id="UP000282454">
    <property type="component" value="Unassembled WGS sequence"/>
</dbReference>
<evidence type="ECO:0000259" key="2">
    <source>
        <dbReference type="Pfam" id="PF00535"/>
    </source>
</evidence>
<dbReference type="Pfam" id="PF13692">
    <property type="entry name" value="Glyco_trans_1_4"/>
    <property type="match status" value="1"/>
</dbReference>
<dbReference type="SUPFAM" id="SSF53448">
    <property type="entry name" value="Nucleotide-diphospho-sugar transferases"/>
    <property type="match status" value="1"/>
</dbReference>